<evidence type="ECO:0000313" key="2">
    <source>
        <dbReference type="EMBL" id="GAX78413.1"/>
    </source>
</evidence>
<feature type="region of interest" description="Disordered" evidence="1">
    <location>
        <begin position="1"/>
        <end position="33"/>
    </location>
</feature>
<feature type="compositionally biased region" description="Low complexity" evidence="1">
    <location>
        <begin position="249"/>
        <end position="270"/>
    </location>
</feature>
<protein>
    <submittedName>
        <fullName evidence="2">Uncharacterized protein</fullName>
    </submittedName>
</protein>
<accession>A0A250X5Q5</accession>
<dbReference type="EMBL" id="BEGY01000032">
    <property type="protein sequence ID" value="GAX78413.1"/>
    <property type="molecule type" value="Genomic_DNA"/>
</dbReference>
<reference evidence="2 3" key="1">
    <citation type="submission" date="2017-08" db="EMBL/GenBank/DDBJ databases">
        <title>Acidophilic green algal genome provides insights into adaptation to an acidic environment.</title>
        <authorList>
            <person name="Hirooka S."/>
            <person name="Hirose Y."/>
            <person name="Kanesaki Y."/>
            <person name="Higuchi S."/>
            <person name="Fujiwara T."/>
            <person name="Onuma R."/>
            <person name="Era A."/>
            <person name="Ohbayashi R."/>
            <person name="Uzuka A."/>
            <person name="Nozaki H."/>
            <person name="Yoshikawa H."/>
            <person name="Miyagishima S.Y."/>
        </authorList>
    </citation>
    <scope>NUCLEOTIDE SEQUENCE [LARGE SCALE GENOMIC DNA]</scope>
    <source>
        <strain evidence="2 3">NIES-2499</strain>
    </source>
</reference>
<feature type="compositionally biased region" description="Polar residues" evidence="1">
    <location>
        <begin position="517"/>
        <end position="529"/>
    </location>
</feature>
<proteinExistence type="predicted"/>
<gene>
    <name evidence="2" type="ORF">CEUSTIGMA_g5855.t1</name>
</gene>
<dbReference type="AlphaFoldDB" id="A0A250X5Q5"/>
<feature type="region of interest" description="Disordered" evidence="1">
    <location>
        <begin position="249"/>
        <end position="282"/>
    </location>
</feature>
<evidence type="ECO:0000313" key="3">
    <source>
        <dbReference type="Proteomes" id="UP000232323"/>
    </source>
</evidence>
<feature type="compositionally biased region" description="Polar residues" evidence="1">
    <location>
        <begin position="137"/>
        <end position="153"/>
    </location>
</feature>
<feature type="region of interest" description="Disordered" evidence="1">
    <location>
        <begin position="133"/>
        <end position="228"/>
    </location>
</feature>
<organism evidence="2 3">
    <name type="scientific">Chlamydomonas eustigma</name>
    <dbReference type="NCBI Taxonomy" id="1157962"/>
    <lineage>
        <taxon>Eukaryota</taxon>
        <taxon>Viridiplantae</taxon>
        <taxon>Chlorophyta</taxon>
        <taxon>core chlorophytes</taxon>
        <taxon>Chlorophyceae</taxon>
        <taxon>CS clade</taxon>
        <taxon>Chlamydomonadales</taxon>
        <taxon>Chlamydomonadaceae</taxon>
        <taxon>Chlamydomonas</taxon>
    </lineage>
</organism>
<feature type="compositionally biased region" description="Polar residues" evidence="1">
    <location>
        <begin position="204"/>
        <end position="217"/>
    </location>
</feature>
<feature type="region of interest" description="Disordered" evidence="1">
    <location>
        <begin position="478"/>
        <end position="542"/>
    </location>
</feature>
<name>A0A250X5Q5_9CHLO</name>
<evidence type="ECO:0000256" key="1">
    <source>
        <dbReference type="SAM" id="MobiDB-lite"/>
    </source>
</evidence>
<feature type="compositionally biased region" description="Low complexity" evidence="1">
    <location>
        <begin position="530"/>
        <end position="542"/>
    </location>
</feature>
<comment type="caution">
    <text evidence="2">The sequence shown here is derived from an EMBL/GenBank/DDBJ whole genome shotgun (WGS) entry which is preliminary data.</text>
</comment>
<dbReference type="Proteomes" id="UP000232323">
    <property type="component" value="Unassembled WGS sequence"/>
</dbReference>
<keyword evidence="3" id="KW-1185">Reference proteome</keyword>
<sequence>MQHPGEQVQEPPGPLTLSAPTPERIAQRTSAATALVRATSPYSRAHQPSMLKQLTQERHLYPTVEGIGKTSQLLDLTALPQVMRNQDMISEGSTSSMSMQPKMKYAHGKEPSIWAQSEAPFASKAQEHRNLPETLKPTMNQYLTPPASYTSRKTCPRTSLSPPPSSQTPHEDLHFLPPHQQKLLPAHHVPPQPPHLLPAHNVPPRQQQQLNANQSPHSSDRVAAALQRSREASAAIRWVQGGTERPYASAAAHVHGSSSSRSSSSSSTASLLHPPAQPSGQLTDLTAVSHKGVEGSEVTGASYFTSQCLSPPTEMLDQYTEGPTSISSYDSLWDNKQQQQQQQQLDSRHLPVTMLDGSYKKLRIEDTAIGTSHAADVGTIGTTSASSCSAPVLCLGDGTPQGLDAAGLFGSSGTGFGSIVISHHDCMGFSSSNAIASCMASGAQVPNRSCRHDAVQHLAAHSASCSLAKPSLFVQQEGLPPTLHHPARRPPLPNSWELTATSCGGIDDSDERRGNPRLSNSGDESPQEVSTGGSTAGSNSSTIGMRYKGGSCTSHGTTSDVSCTEQLHPAAFSTSCFSPLASQGSSWGTLLDAEGGGLISSRVMQGTELSHIEEAARASNCSRSSSAVFAAGGYAVRQGAVQVQAVQVQAAEMCDSNNINSMASGLHQRHLPLTSDCNDNETVTPMSEIYECHFTPLPPQRPAVVLAAKIEQDAQADSLLHPSYAAAAAKAVQYEGAPLNVVARTDGVLSHGAIQQRQQDPWFRELADRAPVLAPTQQQQQQRGRRVFMPQVLLQHVRERRMQLACLNQLAMAASSRLDTAH</sequence>